<evidence type="ECO:0000256" key="1">
    <source>
        <dbReference type="ARBA" id="ARBA00022723"/>
    </source>
</evidence>
<accession>A0A8K0R270</accession>
<dbReference type="GO" id="GO:0016567">
    <property type="term" value="P:protein ubiquitination"/>
    <property type="evidence" value="ECO:0007669"/>
    <property type="project" value="TreeGrafter"/>
</dbReference>
<evidence type="ECO:0000256" key="2">
    <source>
        <dbReference type="ARBA" id="ARBA00022771"/>
    </source>
</evidence>
<comment type="caution">
    <text evidence="6">The sequence shown here is derived from an EMBL/GenBank/DDBJ whole genome shotgun (WGS) entry which is preliminary data.</text>
</comment>
<dbReference type="SUPFAM" id="SSF57850">
    <property type="entry name" value="RING/U-box"/>
    <property type="match status" value="1"/>
</dbReference>
<proteinExistence type="predicted"/>
<evidence type="ECO:0000256" key="3">
    <source>
        <dbReference type="ARBA" id="ARBA00022833"/>
    </source>
</evidence>
<protein>
    <recommendedName>
        <fullName evidence="5">RING-type domain-containing protein</fullName>
    </recommendedName>
</protein>
<dbReference type="Gene3D" id="3.30.40.10">
    <property type="entry name" value="Zinc/RING finger domain, C3HC4 (zinc finger)"/>
    <property type="match status" value="1"/>
</dbReference>
<keyword evidence="3" id="KW-0862">Zinc</keyword>
<dbReference type="CDD" id="cd16448">
    <property type="entry name" value="RING-H2"/>
    <property type="match status" value="1"/>
</dbReference>
<evidence type="ECO:0000256" key="4">
    <source>
        <dbReference type="PROSITE-ProRule" id="PRU00175"/>
    </source>
</evidence>
<keyword evidence="1" id="KW-0479">Metal-binding</keyword>
<dbReference type="InterPro" id="IPR011016">
    <property type="entry name" value="Znf_RING-CH"/>
</dbReference>
<dbReference type="PROSITE" id="PS50089">
    <property type="entry name" value="ZF_RING_2"/>
    <property type="match status" value="1"/>
</dbReference>
<dbReference type="SMART" id="SM00744">
    <property type="entry name" value="RINGv"/>
    <property type="match status" value="1"/>
</dbReference>
<dbReference type="Pfam" id="PF13639">
    <property type="entry name" value="zf-RING_2"/>
    <property type="match status" value="1"/>
</dbReference>
<dbReference type="GO" id="GO:0061630">
    <property type="term" value="F:ubiquitin protein ligase activity"/>
    <property type="evidence" value="ECO:0007669"/>
    <property type="project" value="TreeGrafter"/>
</dbReference>
<dbReference type="PANTHER" id="PTHR45969:SF69">
    <property type="entry name" value="FINGER DOMAIN PROTEIN, PUTATIVE (AFU_ORTHOLOGUE AFUA_3G12190)-RELATED"/>
    <property type="match status" value="1"/>
</dbReference>
<keyword evidence="2 4" id="KW-0863">Zinc-finger</keyword>
<dbReference type="GO" id="GO:0008270">
    <property type="term" value="F:zinc ion binding"/>
    <property type="evidence" value="ECO:0007669"/>
    <property type="project" value="UniProtKB-KW"/>
</dbReference>
<keyword evidence="7" id="KW-1185">Reference proteome</keyword>
<dbReference type="InterPro" id="IPR001841">
    <property type="entry name" value="Znf_RING"/>
</dbReference>
<dbReference type="SMART" id="SM00184">
    <property type="entry name" value="RING"/>
    <property type="match status" value="1"/>
</dbReference>
<organism evidence="6 7">
    <name type="scientific">Paraphoma chrysanthemicola</name>
    <dbReference type="NCBI Taxonomy" id="798071"/>
    <lineage>
        <taxon>Eukaryota</taxon>
        <taxon>Fungi</taxon>
        <taxon>Dikarya</taxon>
        <taxon>Ascomycota</taxon>
        <taxon>Pezizomycotina</taxon>
        <taxon>Dothideomycetes</taxon>
        <taxon>Pleosporomycetidae</taxon>
        <taxon>Pleosporales</taxon>
        <taxon>Pleosporineae</taxon>
        <taxon>Phaeosphaeriaceae</taxon>
        <taxon>Paraphoma</taxon>
    </lineage>
</organism>
<dbReference type="Proteomes" id="UP000813461">
    <property type="component" value="Unassembled WGS sequence"/>
</dbReference>
<dbReference type="OrthoDB" id="3797411at2759"/>
<name>A0A8K0R270_9PLEO</name>
<dbReference type="EMBL" id="JAGMVJ010000013">
    <property type="protein sequence ID" value="KAH7083761.1"/>
    <property type="molecule type" value="Genomic_DNA"/>
</dbReference>
<evidence type="ECO:0000313" key="6">
    <source>
        <dbReference type="EMBL" id="KAH7083761.1"/>
    </source>
</evidence>
<dbReference type="InterPro" id="IPR013083">
    <property type="entry name" value="Znf_RING/FYVE/PHD"/>
</dbReference>
<feature type="domain" description="RING-type" evidence="5">
    <location>
        <begin position="239"/>
        <end position="288"/>
    </location>
</feature>
<evidence type="ECO:0000259" key="5">
    <source>
        <dbReference type="PROSITE" id="PS50089"/>
    </source>
</evidence>
<evidence type="ECO:0000313" key="7">
    <source>
        <dbReference type="Proteomes" id="UP000813461"/>
    </source>
</evidence>
<dbReference type="PANTHER" id="PTHR45969">
    <property type="entry name" value="RING ZINC FINGER PROTEIN-RELATED"/>
    <property type="match status" value="1"/>
</dbReference>
<dbReference type="AlphaFoldDB" id="A0A8K0R270"/>
<sequence length="301" mass="34442">MTKPVLPTLLDGRHRQLNLYLHWKLKYRHRTSGLTSYLLQQCFPSLFQVTHHSLTYCTQDQNGQFFGALYNVIEILAVLILQRPSVDTVFAYCAELQTHLRTRTPGVRQGGLRLVHLAQCVQVLIERLSVEQRLFAAREVQLDSFRGEEKLAHALELSSEVVERVFEGLMDAHHEGMHRVWTTEMYLKFAGAFRNELIDEESVYRRVQSAMYKPEKELEGVSVEAFCIAVDGLPASTVCSICLIEMDASRSDQSIVGTKCAHFFHRDCLSNWVKSSGTRMSPTCPTCRTVLFEPREKTPFI</sequence>
<reference evidence="6" key="1">
    <citation type="journal article" date="2021" name="Nat. Commun.">
        <title>Genetic determinants of endophytism in the Arabidopsis root mycobiome.</title>
        <authorList>
            <person name="Mesny F."/>
            <person name="Miyauchi S."/>
            <person name="Thiergart T."/>
            <person name="Pickel B."/>
            <person name="Atanasova L."/>
            <person name="Karlsson M."/>
            <person name="Huettel B."/>
            <person name="Barry K.W."/>
            <person name="Haridas S."/>
            <person name="Chen C."/>
            <person name="Bauer D."/>
            <person name="Andreopoulos W."/>
            <person name="Pangilinan J."/>
            <person name="LaButti K."/>
            <person name="Riley R."/>
            <person name="Lipzen A."/>
            <person name="Clum A."/>
            <person name="Drula E."/>
            <person name="Henrissat B."/>
            <person name="Kohler A."/>
            <person name="Grigoriev I.V."/>
            <person name="Martin F.M."/>
            <person name="Hacquard S."/>
        </authorList>
    </citation>
    <scope>NUCLEOTIDE SEQUENCE</scope>
    <source>
        <strain evidence="6">MPI-SDFR-AT-0120</strain>
    </source>
</reference>
<gene>
    <name evidence="6" type="ORF">FB567DRAFT_550793</name>
</gene>